<evidence type="ECO:0000313" key="2">
    <source>
        <dbReference type="Proteomes" id="UP001595755"/>
    </source>
</evidence>
<accession>A0ABV8S4V4</accession>
<organism evidence="1 2">
    <name type="scientific">Cohnella boryungensis</name>
    <dbReference type="NCBI Taxonomy" id="768479"/>
    <lineage>
        <taxon>Bacteria</taxon>
        <taxon>Bacillati</taxon>
        <taxon>Bacillota</taxon>
        <taxon>Bacilli</taxon>
        <taxon>Bacillales</taxon>
        <taxon>Paenibacillaceae</taxon>
        <taxon>Cohnella</taxon>
    </lineage>
</organism>
<gene>
    <name evidence="1" type="ORF">ACFO1S_03790</name>
</gene>
<reference evidence="2" key="1">
    <citation type="journal article" date="2019" name="Int. J. Syst. Evol. Microbiol.">
        <title>The Global Catalogue of Microorganisms (GCM) 10K type strain sequencing project: providing services to taxonomists for standard genome sequencing and annotation.</title>
        <authorList>
            <consortium name="The Broad Institute Genomics Platform"/>
            <consortium name="The Broad Institute Genome Sequencing Center for Infectious Disease"/>
            <person name="Wu L."/>
            <person name="Ma J."/>
        </authorList>
    </citation>
    <scope>NUCLEOTIDE SEQUENCE [LARGE SCALE GENOMIC DNA]</scope>
    <source>
        <strain evidence="2">CGMCC 4.1641</strain>
    </source>
</reference>
<protein>
    <submittedName>
        <fullName evidence="1">Uncharacterized protein</fullName>
    </submittedName>
</protein>
<keyword evidence="2" id="KW-1185">Reference proteome</keyword>
<dbReference type="RefSeq" id="WP_204600530.1">
    <property type="nucleotide sequence ID" value="NZ_JBHSED010000003.1"/>
</dbReference>
<dbReference type="EMBL" id="JBHSED010000003">
    <property type="protein sequence ID" value="MFC4302561.1"/>
    <property type="molecule type" value="Genomic_DNA"/>
</dbReference>
<name>A0ABV8S4V4_9BACL</name>
<evidence type="ECO:0000313" key="1">
    <source>
        <dbReference type="EMBL" id="MFC4302561.1"/>
    </source>
</evidence>
<proteinExistence type="predicted"/>
<sequence>MIYPVANERRGVTAVSSVSYPQFGQTANRRHDGAWLLSYPTPYEQYARKAASRITDILNAIRQLQASADAVTQLFADKAARPEEQDILGPVRRMVGAYNEVQGLLDEARIYVSSEIAVRFERAVRSFEYEQLGIGLSRNGLLLFDELRFKQALDSRYERTSSALAQGLAASLAREARRLNEAPASHMLNKKVQALQQLAAYQSTMDASWQLPSAGILLNNRI</sequence>
<dbReference type="Proteomes" id="UP001595755">
    <property type="component" value="Unassembled WGS sequence"/>
</dbReference>
<comment type="caution">
    <text evidence="1">The sequence shown here is derived from an EMBL/GenBank/DDBJ whole genome shotgun (WGS) entry which is preliminary data.</text>
</comment>